<keyword evidence="3" id="KW-1185">Reference proteome</keyword>
<comment type="caution">
    <text evidence="2">The sequence shown here is derived from an EMBL/GenBank/DDBJ whole genome shotgun (WGS) entry which is preliminary data.</text>
</comment>
<dbReference type="EMBL" id="BSER01000009">
    <property type="protein sequence ID" value="GLJ95462.1"/>
    <property type="molecule type" value="Genomic_DNA"/>
</dbReference>
<proteinExistence type="predicted"/>
<sequence length="143" mass="14962">MADLNIDVTELTTSASRAERIASDFSTAERIADETAGYTGHDGLAGKVRDFGDKWDIARHKLEENLTTIAQYLRAVVDTFDDLDTNLASSLRDSAQGDAAMSREIDDAVVAQSTPPVAPAPAPTPSPAPGPAPTAPSTNGGDH</sequence>
<evidence type="ECO:0000256" key="1">
    <source>
        <dbReference type="SAM" id="MobiDB-lite"/>
    </source>
</evidence>
<evidence type="ECO:0008006" key="4">
    <source>
        <dbReference type="Google" id="ProtNLM"/>
    </source>
</evidence>
<evidence type="ECO:0000313" key="2">
    <source>
        <dbReference type="EMBL" id="GLJ95462.1"/>
    </source>
</evidence>
<gene>
    <name evidence="2" type="ORF">GCM10017591_15250</name>
</gene>
<protein>
    <recommendedName>
        <fullName evidence="4">WXG100 family type VII secretion target</fullName>
    </recommendedName>
</protein>
<reference evidence="2" key="1">
    <citation type="journal article" date="2014" name="Int. J. Syst. Evol. Microbiol.">
        <title>Complete genome sequence of Corynebacterium casei LMG S-19264T (=DSM 44701T), isolated from a smear-ripened cheese.</title>
        <authorList>
            <consortium name="US DOE Joint Genome Institute (JGI-PGF)"/>
            <person name="Walter F."/>
            <person name="Albersmeier A."/>
            <person name="Kalinowski J."/>
            <person name="Ruckert C."/>
        </authorList>
    </citation>
    <scope>NUCLEOTIDE SEQUENCE</scope>
    <source>
        <strain evidence="2">VKM Ac-1940</strain>
    </source>
</reference>
<organism evidence="2 3">
    <name type="scientific">Microbacterium dextranolyticum</name>
    <dbReference type="NCBI Taxonomy" id="36806"/>
    <lineage>
        <taxon>Bacteria</taxon>
        <taxon>Bacillati</taxon>
        <taxon>Actinomycetota</taxon>
        <taxon>Actinomycetes</taxon>
        <taxon>Micrococcales</taxon>
        <taxon>Microbacteriaceae</taxon>
        <taxon>Microbacterium</taxon>
    </lineage>
</organism>
<dbReference type="Proteomes" id="UP001142291">
    <property type="component" value="Unassembled WGS sequence"/>
</dbReference>
<feature type="region of interest" description="Disordered" evidence="1">
    <location>
        <begin position="93"/>
        <end position="143"/>
    </location>
</feature>
<evidence type="ECO:0000313" key="3">
    <source>
        <dbReference type="Proteomes" id="UP001142291"/>
    </source>
</evidence>
<reference evidence="2" key="2">
    <citation type="submission" date="2023-01" db="EMBL/GenBank/DDBJ databases">
        <authorList>
            <person name="Sun Q."/>
            <person name="Evtushenko L."/>
        </authorList>
    </citation>
    <scope>NUCLEOTIDE SEQUENCE</scope>
    <source>
        <strain evidence="2">VKM Ac-1940</strain>
    </source>
</reference>
<name>A0A9W6M645_9MICO</name>
<dbReference type="RefSeq" id="WP_204964030.1">
    <property type="nucleotide sequence ID" value="NZ_BAAAUR010000001.1"/>
</dbReference>
<accession>A0A9W6M645</accession>
<dbReference type="AlphaFoldDB" id="A0A9W6M645"/>
<feature type="compositionally biased region" description="Pro residues" evidence="1">
    <location>
        <begin position="116"/>
        <end position="134"/>
    </location>
</feature>